<name>A0AAN7P9Q1_9COLE</name>
<dbReference type="InterPro" id="IPR000718">
    <property type="entry name" value="Peptidase_M13"/>
</dbReference>
<dbReference type="PANTHER" id="PTHR11733">
    <property type="entry name" value="ZINC METALLOPROTEASE FAMILY M13 NEPRILYSIN-RELATED"/>
    <property type="match status" value="1"/>
</dbReference>
<keyword evidence="1" id="KW-1133">Transmembrane helix</keyword>
<keyword evidence="1" id="KW-0812">Transmembrane</keyword>
<reference evidence="4" key="1">
    <citation type="submission" date="2023-01" db="EMBL/GenBank/DDBJ databases">
        <title>Key to firefly adult light organ development and bioluminescence: homeobox transcription factors regulate luciferase expression and transportation to peroxisome.</title>
        <authorList>
            <person name="Fu X."/>
        </authorList>
    </citation>
    <scope>NUCLEOTIDE SEQUENCE [LARGE SCALE GENOMIC DNA]</scope>
</reference>
<keyword evidence="4" id="KW-1185">Reference proteome</keyword>
<proteinExistence type="predicted"/>
<dbReference type="EMBL" id="JARPUR010000003">
    <property type="protein sequence ID" value="KAK4879428.1"/>
    <property type="molecule type" value="Genomic_DNA"/>
</dbReference>
<dbReference type="InterPro" id="IPR018497">
    <property type="entry name" value="Peptidase_M13_C"/>
</dbReference>
<gene>
    <name evidence="3" type="ORF">RN001_007574</name>
</gene>
<dbReference type="CDD" id="cd08662">
    <property type="entry name" value="M13"/>
    <property type="match status" value="1"/>
</dbReference>
<protein>
    <recommendedName>
        <fullName evidence="2">Peptidase M13 C-terminal domain-containing protein</fullName>
    </recommendedName>
</protein>
<organism evidence="3 4">
    <name type="scientific">Aquatica leii</name>
    <dbReference type="NCBI Taxonomy" id="1421715"/>
    <lineage>
        <taxon>Eukaryota</taxon>
        <taxon>Metazoa</taxon>
        <taxon>Ecdysozoa</taxon>
        <taxon>Arthropoda</taxon>
        <taxon>Hexapoda</taxon>
        <taxon>Insecta</taxon>
        <taxon>Pterygota</taxon>
        <taxon>Neoptera</taxon>
        <taxon>Endopterygota</taxon>
        <taxon>Coleoptera</taxon>
        <taxon>Polyphaga</taxon>
        <taxon>Elateriformia</taxon>
        <taxon>Elateroidea</taxon>
        <taxon>Lampyridae</taxon>
        <taxon>Luciolinae</taxon>
        <taxon>Aquatica</taxon>
    </lineage>
</organism>
<accession>A0AAN7P9Q1</accession>
<dbReference type="Gene3D" id="3.40.390.10">
    <property type="entry name" value="Collagenase (Catalytic Domain)"/>
    <property type="match status" value="1"/>
</dbReference>
<dbReference type="GO" id="GO:0005886">
    <property type="term" value="C:plasma membrane"/>
    <property type="evidence" value="ECO:0007669"/>
    <property type="project" value="TreeGrafter"/>
</dbReference>
<dbReference type="Pfam" id="PF01431">
    <property type="entry name" value="Peptidase_M13"/>
    <property type="match status" value="1"/>
</dbReference>
<dbReference type="SUPFAM" id="SSF55486">
    <property type="entry name" value="Metalloproteases ('zincins'), catalytic domain"/>
    <property type="match status" value="1"/>
</dbReference>
<evidence type="ECO:0000259" key="2">
    <source>
        <dbReference type="Pfam" id="PF01431"/>
    </source>
</evidence>
<evidence type="ECO:0000313" key="4">
    <source>
        <dbReference type="Proteomes" id="UP001353858"/>
    </source>
</evidence>
<evidence type="ECO:0000256" key="1">
    <source>
        <dbReference type="SAM" id="Phobius"/>
    </source>
</evidence>
<dbReference type="GO" id="GO:0016485">
    <property type="term" value="P:protein processing"/>
    <property type="evidence" value="ECO:0007669"/>
    <property type="project" value="TreeGrafter"/>
</dbReference>
<dbReference type="PROSITE" id="PS51885">
    <property type="entry name" value="NEPRILYSIN"/>
    <property type="match status" value="1"/>
</dbReference>
<dbReference type="PRINTS" id="PR00786">
    <property type="entry name" value="NEPRILYSIN"/>
</dbReference>
<dbReference type="InterPro" id="IPR042089">
    <property type="entry name" value="Peptidase_M13_dom_2"/>
</dbReference>
<sequence>MNICVGYPKELLDDAAVNNYYTGLSINFTNYLTAIMSINAFQFNRYFKRLRQPVRNCYWIDASEAVIVVNAEYYTLSNRMQLPTAFFQDGVFNKDRPNYINYATAGAIIGHEMTHGFDIIGKDFDKDGNTISWWSKDTLLTFKGKAQCMLNQYSRYRIPRLGILVNAELTLEENIADNGGLKQAFLAYTNWVKQNGPEQTLPGMNYTINQMFWIAYAQFWCTYETYAVQRERITGVHAPPMFRVIGTLSNTESFSSDFKCPLGSPMNPKTKCSIW</sequence>
<dbReference type="GO" id="GO:0004222">
    <property type="term" value="F:metalloendopeptidase activity"/>
    <property type="evidence" value="ECO:0007669"/>
    <property type="project" value="InterPro"/>
</dbReference>
<evidence type="ECO:0000313" key="3">
    <source>
        <dbReference type="EMBL" id="KAK4879428.1"/>
    </source>
</evidence>
<dbReference type="Proteomes" id="UP001353858">
    <property type="component" value="Unassembled WGS sequence"/>
</dbReference>
<dbReference type="InterPro" id="IPR024079">
    <property type="entry name" value="MetalloPept_cat_dom_sf"/>
</dbReference>
<dbReference type="AlphaFoldDB" id="A0AAN7P9Q1"/>
<feature type="domain" description="Peptidase M13 C-terminal" evidence="2">
    <location>
        <begin position="70"/>
        <end position="274"/>
    </location>
</feature>
<dbReference type="Gene3D" id="1.10.1380.10">
    <property type="entry name" value="Neutral endopeptidase , domain2"/>
    <property type="match status" value="1"/>
</dbReference>
<keyword evidence="1" id="KW-0472">Membrane</keyword>
<dbReference type="PANTHER" id="PTHR11733:SF224">
    <property type="entry name" value="NEPRILYSIN-2"/>
    <property type="match status" value="1"/>
</dbReference>
<comment type="caution">
    <text evidence="3">The sequence shown here is derived from an EMBL/GenBank/DDBJ whole genome shotgun (WGS) entry which is preliminary data.</text>
</comment>
<feature type="transmembrane region" description="Helical" evidence="1">
    <location>
        <begin position="20"/>
        <end position="41"/>
    </location>
</feature>